<evidence type="ECO:0000313" key="5">
    <source>
        <dbReference type="Proteomes" id="UP001172083"/>
    </source>
</evidence>
<keyword evidence="5" id="KW-1185">Reference proteome</keyword>
<feature type="chain" id="PRO_5045211447" evidence="2">
    <location>
        <begin position="24"/>
        <end position="141"/>
    </location>
</feature>
<dbReference type="EMBL" id="JAUJEB010000006">
    <property type="protein sequence ID" value="MDN5215091.1"/>
    <property type="molecule type" value="Genomic_DNA"/>
</dbReference>
<dbReference type="SUPFAM" id="SSF54909">
    <property type="entry name" value="Dimeric alpha+beta barrel"/>
    <property type="match status" value="1"/>
</dbReference>
<evidence type="ECO:0000256" key="1">
    <source>
        <dbReference type="ARBA" id="ARBA00007689"/>
    </source>
</evidence>
<dbReference type="InterPro" id="IPR005545">
    <property type="entry name" value="YCII"/>
</dbReference>
<name>A0ABT8LFG3_9BACT</name>
<proteinExistence type="inferred from homology"/>
<accession>A0ABT8LFG3</accession>
<reference evidence="4" key="1">
    <citation type="submission" date="2023-06" db="EMBL/GenBank/DDBJ databases">
        <title>Genomic of Agaribacillus aureum.</title>
        <authorList>
            <person name="Wang G."/>
        </authorList>
    </citation>
    <scope>NUCLEOTIDE SEQUENCE</scope>
    <source>
        <strain evidence="4">BMA12</strain>
    </source>
</reference>
<sequence length="141" mass="15871">MSKVSKHLIFVLAIIILGNPLMAQTNNDMENTNSNQDLFIYHLKLSDEYNDMAKWTDSTYKVIQEHSEFIDGLGRDGILIFAGRTKLNPGDDNLFGIALIKSTSIEEAKEIMAKDPAVINNIQVSSIFPFSLGIQYFENLK</sequence>
<gene>
    <name evidence="4" type="ORF">QQ020_23620</name>
</gene>
<dbReference type="Gene3D" id="3.30.70.1060">
    <property type="entry name" value="Dimeric alpha+beta barrel"/>
    <property type="match status" value="1"/>
</dbReference>
<evidence type="ECO:0000313" key="4">
    <source>
        <dbReference type="EMBL" id="MDN5215091.1"/>
    </source>
</evidence>
<organism evidence="4 5">
    <name type="scientific">Agaribacillus aureus</name>
    <dbReference type="NCBI Taxonomy" id="3051825"/>
    <lineage>
        <taxon>Bacteria</taxon>
        <taxon>Pseudomonadati</taxon>
        <taxon>Bacteroidota</taxon>
        <taxon>Cytophagia</taxon>
        <taxon>Cytophagales</taxon>
        <taxon>Splendidivirgaceae</taxon>
        <taxon>Agaribacillus</taxon>
    </lineage>
</organism>
<keyword evidence="2" id="KW-0732">Signal</keyword>
<dbReference type="InterPro" id="IPR011008">
    <property type="entry name" value="Dimeric_a/b-barrel"/>
</dbReference>
<protein>
    <submittedName>
        <fullName evidence="4">YciI family protein</fullName>
    </submittedName>
</protein>
<feature type="domain" description="YCII-related" evidence="3">
    <location>
        <begin position="57"/>
        <end position="130"/>
    </location>
</feature>
<evidence type="ECO:0000256" key="2">
    <source>
        <dbReference type="SAM" id="SignalP"/>
    </source>
</evidence>
<dbReference type="Proteomes" id="UP001172083">
    <property type="component" value="Unassembled WGS sequence"/>
</dbReference>
<dbReference type="Pfam" id="PF03795">
    <property type="entry name" value="YCII"/>
    <property type="match status" value="1"/>
</dbReference>
<dbReference type="RefSeq" id="WP_346760430.1">
    <property type="nucleotide sequence ID" value="NZ_JAUJEB010000006.1"/>
</dbReference>
<comment type="similarity">
    <text evidence="1">Belongs to the YciI family.</text>
</comment>
<comment type="caution">
    <text evidence="4">The sequence shown here is derived from an EMBL/GenBank/DDBJ whole genome shotgun (WGS) entry which is preliminary data.</text>
</comment>
<feature type="signal peptide" evidence="2">
    <location>
        <begin position="1"/>
        <end position="23"/>
    </location>
</feature>
<evidence type="ECO:0000259" key="3">
    <source>
        <dbReference type="Pfam" id="PF03795"/>
    </source>
</evidence>